<keyword evidence="4" id="KW-1185">Reference proteome</keyword>
<dbReference type="GO" id="GO:0030497">
    <property type="term" value="P:fatty acid elongation"/>
    <property type="evidence" value="ECO:0007669"/>
    <property type="project" value="TreeGrafter"/>
</dbReference>
<dbReference type="EMBL" id="CP041692">
    <property type="protein sequence ID" value="QDP98951.1"/>
    <property type="molecule type" value="Genomic_DNA"/>
</dbReference>
<organism evidence="3 4">
    <name type="scientific">Microlunatus elymi</name>
    <dbReference type="NCBI Taxonomy" id="2596828"/>
    <lineage>
        <taxon>Bacteria</taxon>
        <taxon>Bacillati</taxon>
        <taxon>Actinomycetota</taxon>
        <taxon>Actinomycetes</taxon>
        <taxon>Propionibacteriales</taxon>
        <taxon>Propionibacteriaceae</taxon>
        <taxon>Microlunatus</taxon>
    </lineage>
</organism>
<sequence length="261" mass="27265">MPMSVRDLFDLTDRKALVVGAGSGLGRASAIGLADFGAAVIAADLDAAAADETAKIIAAAGNTASSMVLDVTDTAAANAAATEHPDTEILVVTPGYNVRRRLLDTTDLDFDRVIDINLKGSYRLMRAFGATMAARGKGSIITFASFRAQVIEPGQGLYAATKAGVVQLTKTMAAELGPAGVRVNAVLPGTFETPLTAQIKSDHDWWGAYEQKSILKRWAQPEEIAGAIVFLASDASSYVTGSTQLVDGGWTAADGRFEPTV</sequence>
<name>A0A516Q6Z7_9ACTN</name>
<proteinExistence type="inferred from homology"/>
<dbReference type="SUPFAM" id="SSF51735">
    <property type="entry name" value="NAD(P)-binding Rossmann-fold domains"/>
    <property type="match status" value="1"/>
</dbReference>
<dbReference type="PANTHER" id="PTHR42760">
    <property type="entry name" value="SHORT-CHAIN DEHYDROGENASES/REDUCTASES FAMILY MEMBER"/>
    <property type="match status" value="1"/>
</dbReference>
<dbReference type="InterPro" id="IPR002347">
    <property type="entry name" value="SDR_fam"/>
</dbReference>
<evidence type="ECO:0000313" key="4">
    <source>
        <dbReference type="Proteomes" id="UP000319263"/>
    </source>
</evidence>
<dbReference type="Gene3D" id="3.40.50.720">
    <property type="entry name" value="NAD(P)-binding Rossmann-like Domain"/>
    <property type="match status" value="1"/>
</dbReference>
<evidence type="ECO:0000313" key="3">
    <source>
        <dbReference type="EMBL" id="QDP98951.1"/>
    </source>
</evidence>
<keyword evidence="2" id="KW-0560">Oxidoreductase</keyword>
<reference evidence="3 4" key="1">
    <citation type="submission" date="2019-07" db="EMBL/GenBank/DDBJ databases">
        <title>Microlunatus dokdonensis sp. nov. isolated from the rhizospheric soil of the wild plant Elymus tsukushiensis.</title>
        <authorList>
            <person name="Ghim S.-Y."/>
            <person name="Hwang Y.-J."/>
            <person name="Son J.-S."/>
            <person name="Shin J.-H."/>
        </authorList>
    </citation>
    <scope>NUCLEOTIDE SEQUENCE [LARGE SCALE GENOMIC DNA]</scope>
    <source>
        <strain evidence="3 4">KUDC0627</strain>
    </source>
</reference>
<dbReference type="GO" id="GO:0016616">
    <property type="term" value="F:oxidoreductase activity, acting on the CH-OH group of donors, NAD or NADP as acceptor"/>
    <property type="evidence" value="ECO:0007669"/>
    <property type="project" value="TreeGrafter"/>
</dbReference>
<protein>
    <submittedName>
        <fullName evidence="3">SDR family oxidoreductase</fullName>
    </submittedName>
</protein>
<gene>
    <name evidence="3" type="ORF">FOE78_19500</name>
</gene>
<dbReference type="PROSITE" id="PS00061">
    <property type="entry name" value="ADH_SHORT"/>
    <property type="match status" value="1"/>
</dbReference>
<dbReference type="AlphaFoldDB" id="A0A516Q6Z7"/>
<dbReference type="CDD" id="cd05233">
    <property type="entry name" value="SDR_c"/>
    <property type="match status" value="1"/>
</dbReference>
<dbReference type="InterPro" id="IPR020904">
    <property type="entry name" value="Sc_DH/Rdtase_CS"/>
</dbReference>
<dbReference type="InterPro" id="IPR036291">
    <property type="entry name" value="NAD(P)-bd_dom_sf"/>
</dbReference>
<comment type="similarity">
    <text evidence="1">Belongs to the short-chain dehydrogenases/reductases (SDR) family.</text>
</comment>
<dbReference type="FunFam" id="3.40.50.720:FF:000084">
    <property type="entry name" value="Short-chain dehydrogenase reductase"/>
    <property type="match status" value="1"/>
</dbReference>
<dbReference type="OrthoDB" id="286404at2"/>
<dbReference type="Proteomes" id="UP000319263">
    <property type="component" value="Chromosome"/>
</dbReference>
<accession>A0A516Q6Z7</accession>
<dbReference type="KEGG" id="mik:FOE78_19500"/>
<dbReference type="PANTHER" id="PTHR42760:SF123">
    <property type="entry name" value="OXIDOREDUCTASE"/>
    <property type="match status" value="1"/>
</dbReference>
<evidence type="ECO:0000256" key="2">
    <source>
        <dbReference type="ARBA" id="ARBA00023002"/>
    </source>
</evidence>
<dbReference type="Pfam" id="PF13561">
    <property type="entry name" value="adh_short_C2"/>
    <property type="match status" value="1"/>
</dbReference>
<evidence type="ECO:0000256" key="1">
    <source>
        <dbReference type="ARBA" id="ARBA00006484"/>
    </source>
</evidence>
<dbReference type="PRINTS" id="PR00081">
    <property type="entry name" value="GDHRDH"/>
</dbReference>